<dbReference type="PANTHER" id="PTHR32309">
    <property type="entry name" value="TYROSINE-PROTEIN KINASE"/>
    <property type="match status" value="1"/>
</dbReference>
<gene>
    <name evidence="20" type="ORF">GCM10011333_10440</name>
</gene>
<keyword evidence="13" id="KW-1133">Transmembrane helix</keyword>
<keyword evidence="8" id="KW-0808">Transferase</keyword>
<evidence type="ECO:0000256" key="11">
    <source>
        <dbReference type="ARBA" id="ARBA00022777"/>
    </source>
</evidence>
<dbReference type="InterPro" id="IPR025669">
    <property type="entry name" value="AAA_dom"/>
</dbReference>
<evidence type="ECO:0000256" key="15">
    <source>
        <dbReference type="ARBA" id="ARBA00023137"/>
    </source>
</evidence>
<proteinExistence type="inferred from homology"/>
<dbReference type="EC" id="2.7.10.2" evidence="5"/>
<comment type="similarity">
    <text evidence="2">Belongs to the CpsC/CapA family.</text>
</comment>
<sequence>MLRRSWVWIVSAVLTGTALAAAVSLVQPPKYAATVKVFVSTSNEGSVSELQLGNTFTQQRVATYADLVTTPAVLDPVIQEVAPGEEVAELSENIRAQALTDTSLLEITVTDQDADRAAVIANAVSDSLTSVIEDIETTQGAETSPVRLSIVQHAEAPNTPVSPRLLVNLVLGMLVGLLTGSGLALFREVLDTRVRTERDIEALASVPVIGGIPFDADLKSHRLVIHTDPLSPHAEAFRSIRTNLQFLQADRQERIFVITSSVQGESKSTTAANLALALADTQQRVLLIDADLRRPKLAEYLGMEGSVGLTDLLIGRVEPPQVIQRWGDSQMYVLPAGQRPPNPSELLGSGVMKEALEEFGRVFDAVVIDSPPLLPVTDAAILSQHATGVIVAAAANHVKRTQIAAALQTLEQVHANIAGIVLTMLPAKGVDRVDRYAHAYAYENDDVRNPQRRSTAT</sequence>
<comment type="caution">
    <text evidence="20">The sequence shown here is derived from an EMBL/GenBank/DDBJ whole genome shotgun (WGS) entry which is preliminary data.</text>
</comment>
<dbReference type="FunFam" id="3.40.50.300:FF:000527">
    <property type="entry name" value="Tyrosine-protein kinase etk"/>
    <property type="match status" value="1"/>
</dbReference>
<comment type="similarity">
    <text evidence="3">Belongs to the CpsD/CapB family.</text>
</comment>
<dbReference type="AlphaFoldDB" id="A0A8J2TX26"/>
<dbReference type="GO" id="GO:0042802">
    <property type="term" value="F:identical protein binding"/>
    <property type="evidence" value="ECO:0007669"/>
    <property type="project" value="UniProtKB-ARBA"/>
</dbReference>
<evidence type="ECO:0000256" key="9">
    <source>
        <dbReference type="ARBA" id="ARBA00022692"/>
    </source>
</evidence>
<evidence type="ECO:0000313" key="21">
    <source>
        <dbReference type="Proteomes" id="UP000616114"/>
    </source>
</evidence>
<evidence type="ECO:0000256" key="7">
    <source>
        <dbReference type="ARBA" id="ARBA00022519"/>
    </source>
</evidence>
<accession>A0A8J2TX26</accession>
<reference evidence="20" key="2">
    <citation type="submission" date="2020-09" db="EMBL/GenBank/DDBJ databases">
        <authorList>
            <person name="Sun Q."/>
            <person name="Zhou Y."/>
        </authorList>
    </citation>
    <scope>NUCLEOTIDE SEQUENCE</scope>
    <source>
        <strain evidence="20">CGMCC 1.12785</strain>
    </source>
</reference>
<evidence type="ECO:0000256" key="8">
    <source>
        <dbReference type="ARBA" id="ARBA00022679"/>
    </source>
</evidence>
<keyword evidence="12" id="KW-0067">ATP-binding</keyword>
<evidence type="ECO:0000256" key="10">
    <source>
        <dbReference type="ARBA" id="ARBA00022741"/>
    </source>
</evidence>
<feature type="signal peptide" evidence="17">
    <location>
        <begin position="1"/>
        <end position="20"/>
    </location>
</feature>
<organism evidence="20 21">
    <name type="scientific">Sediminivirga luteola</name>
    <dbReference type="NCBI Taxonomy" id="1774748"/>
    <lineage>
        <taxon>Bacteria</taxon>
        <taxon>Bacillati</taxon>
        <taxon>Actinomycetota</taxon>
        <taxon>Actinomycetes</taxon>
        <taxon>Micrococcales</taxon>
        <taxon>Brevibacteriaceae</taxon>
        <taxon>Sediminivirga</taxon>
    </lineage>
</organism>
<keyword evidence="15" id="KW-0829">Tyrosine-protein kinase</keyword>
<evidence type="ECO:0000259" key="18">
    <source>
        <dbReference type="Pfam" id="PF02706"/>
    </source>
</evidence>
<evidence type="ECO:0000313" key="20">
    <source>
        <dbReference type="EMBL" id="GGA09614.1"/>
    </source>
</evidence>
<dbReference type="GO" id="GO:0005524">
    <property type="term" value="F:ATP binding"/>
    <property type="evidence" value="ECO:0007669"/>
    <property type="project" value="UniProtKB-KW"/>
</dbReference>
<evidence type="ECO:0000256" key="2">
    <source>
        <dbReference type="ARBA" id="ARBA00006683"/>
    </source>
</evidence>
<feature type="chain" id="PRO_5038556903" description="non-specific protein-tyrosine kinase" evidence="17">
    <location>
        <begin position="21"/>
        <end position="457"/>
    </location>
</feature>
<dbReference type="Pfam" id="PF02706">
    <property type="entry name" value="Wzz"/>
    <property type="match status" value="1"/>
</dbReference>
<dbReference type="InterPro" id="IPR027417">
    <property type="entry name" value="P-loop_NTPase"/>
</dbReference>
<keyword evidence="9" id="KW-0812">Transmembrane</keyword>
<evidence type="ECO:0000256" key="12">
    <source>
        <dbReference type="ARBA" id="ARBA00022840"/>
    </source>
</evidence>
<keyword evidence="11" id="KW-0418">Kinase</keyword>
<evidence type="ECO:0000256" key="17">
    <source>
        <dbReference type="SAM" id="SignalP"/>
    </source>
</evidence>
<keyword evidence="14" id="KW-0472">Membrane</keyword>
<dbReference type="InterPro" id="IPR005702">
    <property type="entry name" value="Wzc-like_C"/>
</dbReference>
<dbReference type="GO" id="GO:0005886">
    <property type="term" value="C:plasma membrane"/>
    <property type="evidence" value="ECO:0007669"/>
    <property type="project" value="UniProtKB-SubCell"/>
</dbReference>
<protein>
    <recommendedName>
        <fullName evidence="5">non-specific protein-tyrosine kinase</fullName>
        <ecNumber evidence="5">2.7.10.2</ecNumber>
    </recommendedName>
</protein>
<keyword evidence="10" id="KW-0547">Nucleotide-binding</keyword>
<evidence type="ECO:0000256" key="16">
    <source>
        <dbReference type="ARBA" id="ARBA00051245"/>
    </source>
</evidence>
<dbReference type="SUPFAM" id="SSF52540">
    <property type="entry name" value="P-loop containing nucleoside triphosphate hydrolases"/>
    <property type="match status" value="1"/>
</dbReference>
<comment type="similarity">
    <text evidence="4">Belongs to the etk/wzc family.</text>
</comment>
<feature type="domain" description="Polysaccharide chain length determinant N-terminal" evidence="18">
    <location>
        <begin position="1"/>
        <end position="80"/>
    </location>
</feature>
<dbReference type="NCBIfam" id="TIGR01007">
    <property type="entry name" value="eps_fam"/>
    <property type="match status" value="1"/>
</dbReference>
<keyword evidence="7" id="KW-0997">Cell inner membrane</keyword>
<keyword evidence="17" id="KW-0732">Signal</keyword>
<evidence type="ECO:0000256" key="6">
    <source>
        <dbReference type="ARBA" id="ARBA00022475"/>
    </source>
</evidence>
<evidence type="ECO:0000259" key="19">
    <source>
        <dbReference type="Pfam" id="PF13614"/>
    </source>
</evidence>
<dbReference type="Gene3D" id="3.40.50.300">
    <property type="entry name" value="P-loop containing nucleotide triphosphate hydrolases"/>
    <property type="match status" value="1"/>
</dbReference>
<dbReference type="EMBL" id="BMFY01000004">
    <property type="protein sequence ID" value="GGA09614.1"/>
    <property type="molecule type" value="Genomic_DNA"/>
</dbReference>
<reference evidence="20" key="1">
    <citation type="journal article" date="2014" name="Int. J. Syst. Evol. Microbiol.">
        <title>Complete genome sequence of Corynebacterium casei LMG S-19264T (=DSM 44701T), isolated from a smear-ripened cheese.</title>
        <authorList>
            <consortium name="US DOE Joint Genome Institute (JGI-PGF)"/>
            <person name="Walter F."/>
            <person name="Albersmeier A."/>
            <person name="Kalinowski J."/>
            <person name="Ruckert C."/>
        </authorList>
    </citation>
    <scope>NUCLEOTIDE SEQUENCE</scope>
    <source>
        <strain evidence="20">CGMCC 1.12785</strain>
    </source>
</reference>
<keyword evidence="21" id="KW-1185">Reference proteome</keyword>
<evidence type="ECO:0000256" key="1">
    <source>
        <dbReference type="ARBA" id="ARBA00004429"/>
    </source>
</evidence>
<feature type="domain" description="AAA" evidence="19">
    <location>
        <begin position="257"/>
        <end position="416"/>
    </location>
</feature>
<dbReference type="PANTHER" id="PTHR32309:SF13">
    <property type="entry name" value="FERRIC ENTEROBACTIN TRANSPORT PROTEIN FEPE"/>
    <property type="match status" value="1"/>
</dbReference>
<keyword evidence="6" id="KW-1003">Cell membrane</keyword>
<dbReference type="Pfam" id="PF13614">
    <property type="entry name" value="AAA_31"/>
    <property type="match status" value="1"/>
</dbReference>
<dbReference type="InterPro" id="IPR003856">
    <property type="entry name" value="LPS_length_determ_N"/>
</dbReference>
<evidence type="ECO:0000256" key="5">
    <source>
        <dbReference type="ARBA" id="ARBA00011903"/>
    </source>
</evidence>
<comment type="subcellular location">
    <subcellularLocation>
        <location evidence="1">Cell inner membrane</location>
        <topology evidence="1">Multi-pass membrane protein</topology>
    </subcellularLocation>
</comment>
<evidence type="ECO:0000256" key="14">
    <source>
        <dbReference type="ARBA" id="ARBA00023136"/>
    </source>
</evidence>
<dbReference type="CDD" id="cd05387">
    <property type="entry name" value="BY-kinase"/>
    <property type="match status" value="1"/>
</dbReference>
<evidence type="ECO:0000256" key="3">
    <source>
        <dbReference type="ARBA" id="ARBA00007316"/>
    </source>
</evidence>
<comment type="catalytic activity">
    <reaction evidence="16">
        <text>L-tyrosyl-[protein] + ATP = O-phospho-L-tyrosyl-[protein] + ADP + H(+)</text>
        <dbReference type="Rhea" id="RHEA:10596"/>
        <dbReference type="Rhea" id="RHEA-COMP:10136"/>
        <dbReference type="Rhea" id="RHEA-COMP:20101"/>
        <dbReference type="ChEBI" id="CHEBI:15378"/>
        <dbReference type="ChEBI" id="CHEBI:30616"/>
        <dbReference type="ChEBI" id="CHEBI:46858"/>
        <dbReference type="ChEBI" id="CHEBI:61978"/>
        <dbReference type="ChEBI" id="CHEBI:456216"/>
        <dbReference type="EC" id="2.7.10.2"/>
    </reaction>
</comment>
<name>A0A8J2TX26_9MICO</name>
<dbReference type="InterPro" id="IPR050445">
    <property type="entry name" value="Bact_polysacc_biosynth/exp"/>
</dbReference>
<dbReference type="GO" id="GO:0004715">
    <property type="term" value="F:non-membrane spanning protein tyrosine kinase activity"/>
    <property type="evidence" value="ECO:0007669"/>
    <property type="project" value="UniProtKB-EC"/>
</dbReference>
<evidence type="ECO:0000256" key="13">
    <source>
        <dbReference type="ARBA" id="ARBA00022989"/>
    </source>
</evidence>
<evidence type="ECO:0000256" key="4">
    <source>
        <dbReference type="ARBA" id="ARBA00008883"/>
    </source>
</evidence>
<dbReference type="Proteomes" id="UP000616114">
    <property type="component" value="Unassembled WGS sequence"/>
</dbReference>